<dbReference type="OrthoDB" id="7317090at2"/>
<gene>
    <name evidence="5" type="ORF">Ga0061067_10967</name>
</gene>
<comment type="subcellular location">
    <subcellularLocation>
        <location evidence="1">Periplasm</location>
    </subcellularLocation>
</comment>
<dbReference type="Pfam" id="PF13416">
    <property type="entry name" value="SBP_bac_8"/>
    <property type="match status" value="1"/>
</dbReference>
<name>A0A0K6I502_9HYPH</name>
<protein>
    <submittedName>
        <fullName evidence="5">ABC-type glycerol-3-phosphate transport system, periplasmic component</fullName>
    </submittedName>
</protein>
<dbReference type="InterPro" id="IPR006059">
    <property type="entry name" value="SBP"/>
</dbReference>
<evidence type="ECO:0000256" key="4">
    <source>
        <dbReference type="SAM" id="SignalP"/>
    </source>
</evidence>
<accession>A0A0K6I502</accession>
<feature type="signal peptide" evidence="4">
    <location>
        <begin position="1"/>
        <end position="23"/>
    </location>
</feature>
<dbReference type="Proteomes" id="UP000183900">
    <property type="component" value="Unassembled WGS sequence"/>
</dbReference>
<dbReference type="SUPFAM" id="SSF53850">
    <property type="entry name" value="Periplasmic binding protein-like II"/>
    <property type="match status" value="1"/>
</dbReference>
<organism evidence="5 6">
    <name type="scientific">Pannonibacter indicus</name>
    <dbReference type="NCBI Taxonomy" id="466044"/>
    <lineage>
        <taxon>Bacteria</taxon>
        <taxon>Pseudomonadati</taxon>
        <taxon>Pseudomonadota</taxon>
        <taxon>Alphaproteobacteria</taxon>
        <taxon>Hyphomicrobiales</taxon>
        <taxon>Stappiaceae</taxon>
        <taxon>Pannonibacter</taxon>
    </lineage>
</organism>
<dbReference type="EMBL" id="CYHE01000009">
    <property type="protein sequence ID" value="CUA98234.1"/>
    <property type="molecule type" value="Genomic_DNA"/>
</dbReference>
<dbReference type="Gene3D" id="3.40.190.10">
    <property type="entry name" value="Periplasmic binding protein-like II"/>
    <property type="match status" value="2"/>
</dbReference>
<dbReference type="PANTHER" id="PTHR43649:SF11">
    <property type="entry name" value="ABC TRANSPORTER SUBSTRATE-BINDING PROTEIN YESO-RELATED"/>
    <property type="match status" value="1"/>
</dbReference>
<proteinExistence type="inferred from homology"/>
<dbReference type="PANTHER" id="PTHR43649">
    <property type="entry name" value="ARABINOSE-BINDING PROTEIN-RELATED"/>
    <property type="match status" value="1"/>
</dbReference>
<comment type="similarity">
    <text evidence="2">Belongs to the bacterial solute-binding protein 1 family.</text>
</comment>
<dbReference type="AlphaFoldDB" id="A0A0K6I502"/>
<dbReference type="RefSeq" id="WP_055456296.1">
    <property type="nucleotide sequence ID" value="NZ_CYHE01000009.1"/>
</dbReference>
<reference evidence="6" key="1">
    <citation type="submission" date="2015-08" db="EMBL/GenBank/DDBJ databases">
        <authorList>
            <person name="Varghese N."/>
        </authorList>
    </citation>
    <scope>NUCLEOTIDE SEQUENCE [LARGE SCALE GENOMIC DNA]</scope>
    <source>
        <strain evidence="6">DSM 23407</strain>
    </source>
</reference>
<dbReference type="GO" id="GO:0042597">
    <property type="term" value="C:periplasmic space"/>
    <property type="evidence" value="ECO:0007669"/>
    <property type="project" value="UniProtKB-SubCell"/>
</dbReference>
<evidence type="ECO:0000256" key="3">
    <source>
        <dbReference type="ARBA" id="ARBA00022764"/>
    </source>
</evidence>
<evidence type="ECO:0000313" key="5">
    <source>
        <dbReference type="EMBL" id="CUA98234.1"/>
    </source>
</evidence>
<dbReference type="InterPro" id="IPR050490">
    <property type="entry name" value="Bact_solute-bd_prot1"/>
</dbReference>
<keyword evidence="4" id="KW-0732">Signal</keyword>
<evidence type="ECO:0000313" key="6">
    <source>
        <dbReference type="Proteomes" id="UP000183900"/>
    </source>
</evidence>
<evidence type="ECO:0000256" key="1">
    <source>
        <dbReference type="ARBA" id="ARBA00004418"/>
    </source>
</evidence>
<evidence type="ECO:0000256" key="2">
    <source>
        <dbReference type="ARBA" id="ARBA00008520"/>
    </source>
</evidence>
<keyword evidence="3" id="KW-0574">Periplasm</keyword>
<keyword evidence="6" id="KW-1185">Reference proteome</keyword>
<sequence>MRKTATALVSLALASSFATPLLAADLRMSWWGGDSRHKATQEALKVCGEKHGHTIAPEFTGFDGHLEKLTTQIAGRTEADIMQVNWPWLPLFSIKGDGFADLNDFSEYIDLSNWTEDQLASGSMNGKLNGLPVSTTGRVFFFNTTSFQKAGLPLPSTWDDLFAAAKVLKEKIGPDAYPMNAIKETAVLLVSLRATQATGKDLIDPETTTVAWTPEELAAAIDFYGKMVEGGVVMSQQDAAAEGNVNLFESPKWADGRIAGSYEWDSTYSKYADPLQEGQKLEAVKLLTSPDAKTEGVYRKPSMVFAISKNSKNPQAAAQIVNCLLNEPEGIKALGSSRGLPASKTAAKALADAGSTEMELIVANAIVTAGAGPTVSPFNEHPEVRSIFIDALEEFAYGQIDAQTAAEEIIDGINGALKKFRS</sequence>
<feature type="chain" id="PRO_5005504861" evidence="4">
    <location>
        <begin position="24"/>
        <end position="422"/>
    </location>
</feature>